<dbReference type="Pfam" id="PF06841">
    <property type="entry name" value="Phage_T4_gp19"/>
    <property type="match status" value="1"/>
</dbReference>
<dbReference type="EMBL" id="CP104003">
    <property type="protein sequence ID" value="UWM53666.1"/>
    <property type="molecule type" value="Genomic_DNA"/>
</dbReference>
<proteinExistence type="predicted"/>
<evidence type="ECO:0000313" key="1">
    <source>
        <dbReference type="EMBL" id="UWM53666.1"/>
    </source>
</evidence>
<dbReference type="GeneID" id="74943996"/>
<name>A0A9E7R127_9EURY</name>
<accession>A0A9E7R127</accession>
<reference evidence="1" key="1">
    <citation type="submission" date="2022-09" db="EMBL/GenBank/DDBJ databases">
        <title>Diverse halophilic archaea isolated from saline environments.</title>
        <authorList>
            <person name="Cui H.-L."/>
        </authorList>
    </citation>
    <scope>NUCLEOTIDE SEQUENCE</scope>
    <source>
        <strain evidence="1">ZS-35-S2</strain>
    </source>
</reference>
<dbReference type="KEGG" id="ssai:N0B31_16200"/>
<dbReference type="InterPro" id="IPR010667">
    <property type="entry name" value="Phage_T4_Gp19"/>
</dbReference>
<gene>
    <name evidence="1" type="ORF">N0B31_16200</name>
</gene>
<dbReference type="InterPro" id="IPR011747">
    <property type="entry name" value="CHP02241"/>
</dbReference>
<evidence type="ECO:0000313" key="2">
    <source>
        <dbReference type="Proteomes" id="UP001057580"/>
    </source>
</evidence>
<dbReference type="Proteomes" id="UP001057580">
    <property type="component" value="Chromosome"/>
</dbReference>
<sequence length="148" mass="16234">MSGLPPDPCTGDRFTVEVTGYGTIDVTEVAGLEATVGSRTESRVPGLPRWLVGERTVRDAVSPSLVLTRGVARETPLRDWFDDWVAETVGRRTVVVALLDHDGLPAVRWTCERAYPTRWTGPRLRAARRAVATESLELAHDGVEQLSP</sequence>
<dbReference type="GO" id="GO:0005198">
    <property type="term" value="F:structural molecule activity"/>
    <property type="evidence" value="ECO:0007669"/>
    <property type="project" value="InterPro"/>
</dbReference>
<protein>
    <submittedName>
        <fullName evidence="1">Phage tail protein</fullName>
    </submittedName>
</protein>
<dbReference type="RefSeq" id="WP_260592660.1">
    <property type="nucleotide sequence ID" value="NZ_CP104003.1"/>
</dbReference>
<keyword evidence="2" id="KW-1185">Reference proteome</keyword>
<dbReference type="PANTHER" id="PTHR38009">
    <property type="entry name" value="CONSERVED HYPOTHETICAL PHAGE TAIL PROTEIN"/>
    <property type="match status" value="1"/>
</dbReference>
<dbReference type="AlphaFoldDB" id="A0A9E7R127"/>
<dbReference type="PANTHER" id="PTHR38009:SF1">
    <property type="entry name" value="CONSERVED HYPOTHETICAL PHAGE TAIL PROTEIN"/>
    <property type="match status" value="1"/>
</dbReference>
<organism evidence="1 2">
    <name type="scientific">Salinirubellus salinus</name>
    <dbReference type="NCBI Taxonomy" id="1364945"/>
    <lineage>
        <taxon>Archaea</taxon>
        <taxon>Methanobacteriati</taxon>
        <taxon>Methanobacteriota</taxon>
        <taxon>Stenosarchaea group</taxon>
        <taxon>Halobacteria</taxon>
        <taxon>Halobacteriales</taxon>
        <taxon>Natronomonadaceae</taxon>
        <taxon>Salinirubellus</taxon>
    </lineage>
</organism>